<dbReference type="PROSITE" id="PS50104">
    <property type="entry name" value="TIR"/>
    <property type="match status" value="1"/>
</dbReference>
<feature type="coiled-coil region" evidence="1">
    <location>
        <begin position="82"/>
        <end position="128"/>
    </location>
</feature>
<evidence type="ECO:0000313" key="4">
    <source>
        <dbReference type="Proteomes" id="UP000467132"/>
    </source>
</evidence>
<proteinExistence type="predicted"/>
<dbReference type="OrthoDB" id="1958035at2"/>
<organism evidence="3 4">
    <name type="scientific">Senegalia massiliensis</name>
    <dbReference type="NCBI Taxonomy" id="1720316"/>
    <lineage>
        <taxon>Bacteria</taxon>
        <taxon>Bacillati</taxon>
        <taxon>Bacillota</taxon>
        <taxon>Clostridia</taxon>
        <taxon>Eubacteriales</taxon>
        <taxon>Clostridiaceae</taxon>
        <taxon>Senegalia</taxon>
    </lineage>
</organism>
<evidence type="ECO:0000259" key="2">
    <source>
        <dbReference type="PROSITE" id="PS50104"/>
    </source>
</evidence>
<dbReference type="Gene3D" id="3.40.50.10140">
    <property type="entry name" value="Toll/interleukin-1 receptor homology (TIR) domain"/>
    <property type="match status" value="1"/>
</dbReference>
<accession>A0A845QTE9</accession>
<sequence>MSIASLRSSINQINKKIIKLENDLASQMKKESDINKRINILKTSIKRTKSLSIQSNKLNQIQKCESKLELIIKKKSDITKKLSQQKVKLNDYNQKFRKEQEKEYKKSQKEQERIQKTYETKIDELKAQISDNISEDILKQNSNKFIDSETEIKYDVFISHASEDKEDLVRELAETLIDKHNIKVWYDEFSIKWGDSLRKSIDKGLQSSKFGIVIISKDFIKKGWTNYELDGLFQKEMTYGKTILPIWHKITKNEVQEFSPSLAGKKALSTSMFTVEEIAQELNNVLDD</sequence>
<evidence type="ECO:0000313" key="3">
    <source>
        <dbReference type="EMBL" id="NBI06107.1"/>
    </source>
</evidence>
<dbReference type="InterPro" id="IPR000157">
    <property type="entry name" value="TIR_dom"/>
</dbReference>
<dbReference type="SUPFAM" id="SSF52200">
    <property type="entry name" value="Toll/Interleukin receptor TIR domain"/>
    <property type="match status" value="1"/>
</dbReference>
<comment type="caution">
    <text evidence="3">The sequence shown here is derived from an EMBL/GenBank/DDBJ whole genome shotgun (WGS) entry which is preliminary data.</text>
</comment>
<dbReference type="AlphaFoldDB" id="A0A845QTE9"/>
<dbReference type="SMART" id="SM00255">
    <property type="entry name" value="TIR"/>
    <property type="match status" value="1"/>
</dbReference>
<dbReference type="Pfam" id="PF13676">
    <property type="entry name" value="TIR_2"/>
    <property type="match status" value="1"/>
</dbReference>
<dbReference type="RefSeq" id="WP_160196602.1">
    <property type="nucleotide sequence ID" value="NZ_QXXA01000005.1"/>
</dbReference>
<feature type="coiled-coil region" evidence="1">
    <location>
        <begin position="3"/>
        <end position="30"/>
    </location>
</feature>
<gene>
    <name evidence="3" type="ORF">D3Z33_04430</name>
</gene>
<dbReference type="GO" id="GO:0007165">
    <property type="term" value="P:signal transduction"/>
    <property type="evidence" value="ECO:0007669"/>
    <property type="project" value="InterPro"/>
</dbReference>
<keyword evidence="1" id="KW-0175">Coiled coil</keyword>
<dbReference type="EMBL" id="QXXA01000005">
    <property type="protein sequence ID" value="NBI06107.1"/>
    <property type="molecule type" value="Genomic_DNA"/>
</dbReference>
<reference evidence="3 4" key="1">
    <citation type="submission" date="2018-08" db="EMBL/GenBank/DDBJ databases">
        <title>Murine metabolic-syndrome-specific gut microbial biobank.</title>
        <authorList>
            <person name="Liu C."/>
        </authorList>
    </citation>
    <scope>NUCLEOTIDE SEQUENCE [LARGE SCALE GENOMIC DNA]</scope>
    <source>
        <strain evidence="3 4">583</strain>
    </source>
</reference>
<dbReference type="Proteomes" id="UP000467132">
    <property type="component" value="Unassembled WGS sequence"/>
</dbReference>
<protein>
    <submittedName>
        <fullName evidence="3">TIR domain-containing protein</fullName>
    </submittedName>
</protein>
<dbReference type="InterPro" id="IPR035897">
    <property type="entry name" value="Toll_tir_struct_dom_sf"/>
</dbReference>
<evidence type="ECO:0000256" key="1">
    <source>
        <dbReference type="SAM" id="Coils"/>
    </source>
</evidence>
<feature type="domain" description="TIR" evidence="2">
    <location>
        <begin position="152"/>
        <end position="286"/>
    </location>
</feature>
<name>A0A845QTE9_9CLOT</name>
<keyword evidence="4" id="KW-1185">Reference proteome</keyword>